<evidence type="ECO:0000313" key="2">
    <source>
        <dbReference type="Proteomes" id="UP001215598"/>
    </source>
</evidence>
<dbReference type="SUPFAM" id="SSF56112">
    <property type="entry name" value="Protein kinase-like (PK-like)"/>
    <property type="match status" value="1"/>
</dbReference>
<dbReference type="InterPro" id="IPR011009">
    <property type="entry name" value="Kinase-like_dom_sf"/>
</dbReference>
<sequence>MTGGRVPDILHYWLVRELEEPCTPHEFKREEVLRVDDKSVLDFPGRASSRPIRVHFPIHRRKTTIQPAFPTSVFQPYEGEFPGGGQGSTKLVSNSSGSLSPLPWARFDGDVQSTSNDVTIAYGRLNLLFLASRSLVAKTAHGISATQRLRREYSTYVLMRAFQGVAIPKMIGMFPTGDGKNTVLIMSHAGKALTTFSELVPRDKRILFHWLVLLHNTGVQHNDLEPRNVTVSSSGPVIIDFDRASLDHNCPGASCEELLEVAEALDVDPAVETIEEKEDETVTPTVTNVIMAIVSAVFFALLGYTPPWHF</sequence>
<proteinExistence type="predicted"/>
<reference evidence="1" key="1">
    <citation type="submission" date="2023-03" db="EMBL/GenBank/DDBJ databases">
        <title>Massive genome expansion in bonnet fungi (Mycena s.s.) driven by repeated elements and novel gene families across ecological guilds.</title>
        <authorList>
            <consortium name="Lawrence Berkeley National Laboratory"/>
            <person name="Harder C.B."/>
            <person name="Miyauchi S."/>
            <person name="Viragh M."/>
            <person name="Kuo A."/>
            <person name="Thoen E."/>
            <person name="Andreopoulos B."/>
            <person name="Lu D."/>
            <person name="Skrede I."/>
            <person name="Drula E."/>
            <person name="Henrissat B."/>
            <person name="Morin E."/>
            <person name="Kohler A."/>
            <person name="Barry K."/>
            <person name="LaButti K."/>
            <person name="Morin E."/>
            <person name="Salamov A."/>
            <person name="Lipzen A."/>
            <person name="Mereny Z."/>
            <person name="Hegedus B."/>
            <person name="Baldrian P."/>
            <person name="Stursova M."/>
            <person name="Weitz H."/>
            <person name="Taylor A."/>
            <person name="Grigoriev I.V."/>
            <person name="Nagy L.G."/>
            <person name="Martin F."/>
            <person name="Kauserud H."/>
        </authorList>
    </citation>
    <scope>NUCLEOTIDE SEQUENCE</scope>
    <source>
        <strain evidence="1">CBHHK182m</strain>
    </source>
</reference>
<organism evidence="1 2">
    <name type="scientific">Mycena metata</name>
    <dbReference type="NCBI Taxonomy" id="1033252"/>
    <lineage>
        <taxon>Eukaryota</taxon>
        <taxon>Fungi</taxon>
        <taxon>Dikarya</taxon>
        <taxon>Basidiomycota</taxon>
        <taxon>Agaricomycotina</taxon>
        <taxon>Agaricomycetes</taxon>
        <taxon>Agaricomycetidae</taxon>
        <taxon>Agaricales</taxon>
        <taxon>Marasmiineae</taxon>
        <taxon>Mycenaceae</taxon>
        <taxon>Mycena</taxon>
    </lineage>
</organism>
<evidence type="ECO:0008006" key="3">
    <source>
        <dbReference type="Google" id="ProtNLM"/>
    </source>
</evidence>
<protein>
    <recommendedName>
        <fullName evidence="3">Protein kinase domain-containing protein</fullName>
    </recommendedName>
</protein>
<dbReference type="EMBL" id="JARKIB010000269">
    <property type="protein sequence ID" value="KAJ7718053.1"/>
    <property type="molecule type" value="Genomic_DNA"/>
</dbReference>
<gene>
    <name evidence="1" type="ORF">B0H16DRAFT_1740220</name>
</gene>
<dbReference type="Proteomes" id="UP001215598">
    <property type="component" value="Unassembled WGS sequence"/>
</dbReference>
<dbReference type="Gene3D" id="1.10.510.10">
    <property type="entry name" value="Transferase(Phosphotransferase) domain 1"/>
    <property type="match status" value="1"/>
</dbReference>
<keyword evidence="2" id="KW-1185">Reference proteome</keyword>
<dbReference type="AlphaFoldDB" id="A0AAD7HD86"/>
<evidence type="ECO:0000313" key="1">
    <source>
        <dbReference type="EMBL" id="KAJ7718053.1"/>
    </source>
</evidence>
<name>A0AAD7HD86_9AGAR</name>
<accession>A0AAD7HD86</accession>
<comment type="caution">
    <text evidence="1">The sequence shown here is derived from an EMBL/GenBank/DDBJ whole genome shotgun (WGS) entry which is preliminary data.</text>
</comment>